<feature type="domain" description="DUF6950" evidence="1">
    <location>
        <begin position="18"/>
        <end position="150"/>
    </location>
</feature>
<dbReference type="EMBL" id="JAPDOG010000008">
    <property type="protein sequence ID" value="MCW3782124.1"/>
    <property type="molecule type" value="Genomic_DNA"/>
</dbReference>
<evidence type="ECO:0000313" key="2">
    <source>
        <dbReference type="EMBL" id="MCW3782124.1"/>
    </source>
</evidence>
<gene>
    <name evidence="2" type="ORF">OM960_11025</name>
</gene>
<reference evidence="2 3" key="1">
    <citation type="submission" date="2022-10" db="EMBL/GenBank/DDBJ databases">
        <title>Defluviimonas sp. CAU 1641 isolated from mud.</title>
        <authorList>
            <person name="Kim W."/>
        </authorList>
    </citation>
    <scope>NUCLEOTIDE SEQUENCE [LARGE SCALE GENOMIC DNA]</scope>
    <source>
        <strain evidence="2 3">CAU 1641</strain>
    </source>
</reference>
<dbReference type="RefSeq" id="WP_264771989.1">
    <property type="nucleotide sequence ID" value="NZ_JAPDOG010000008.1"/>
</dbReference>
<dbReference type="InterPro" id="IPR053802">
    <property type="entry name" value="DUF6950"/>
</dbReference>
<sequence>MKETRLPDSQIIGEARIRMPAWELALTQAIESARSSPFAWGVHDCASWVFDLRRDLTGGEDVAALWRGRYQTQRGAALVMRRLGWASLEDGARTLLGAPLGTVHLAQRGDLVLSSDGAALGICLGARAAFLGPEGLTFVPVSTCSLAWRV</sequence>
<name>A0ABT3J402_9RHOB</name>
<dbReference type="Pfam" id="PF22262">
    <property type="entry name" value="DUF6950"/>
    <property type="match status" value="1"/>
</dbReference>
<protein>
    <recommendedName>
        <fullName evidence="1">DUF6950 domain-containing protein</fullName>
    </recommendedName>
</protein>
<evidence type="ECO:0000259" key="1">
    <source>
        <dbReference type="Pfam" id="PF22262"/>
    </source>
</evidence>
<keyword evidence="3" id="KW-1185">Reference proteome</keyword>
<accession>A0ABT3J402</accession>
<organism evidence="2 3">
    <name type="scientific">Defluviimonas salinarum</name>
    <dbReference type="NCBI Taxonomy" id="2992147"/>
    <lineage>
        <taxon>Bacteria</taxon>
        <taxon>Pseudomonadati</taxon>
        <taxon>Pseudomonadota</taxon>
        <taxon>Alphaproteobacteria</taxon>
        <taxon>Rhodobacterales</taxon>
        <taxon>Paracoccaceae</taxon>
        <taxon>Albidovulum</taxon>
    </lineage>
</organism>
<proteinExistence type="predicted"/>
<evidence type="ECO:0000313" key="3">
    <source>
        <dbReference type="Proteomes" id="UP001207582"/>
    </source>
</evidence>
<comment type="caution">
    <text evidence="2">The sequence shown here is derived from an EMBL/GenBank/DDBJ whole genome shotgun (WGS) entry which is preliminary data.</text>
</comment>
<dbReference type="Proteomes" id="UP001207582">
    <property type="component" value="Unassembled WGS sequence"/>
</dbReference>